<dbReference type="PANTHER" id="PTHR43398:SF1">
    <property type="entry name" value="DOLICHOL-PHOSPHATE MANNOSYLTRANSFERASE SUBUNIT 1"/>
    <property type="match status" value="1"/>
</dbReference>
<dbReference type="GO" id="GO:0004558">
    <property type="term" value="F:alpha-1,4-glucosidase activity"/>
    <property type="evidence" value="ECO:0007669"/>
    <property type="project" value="UniProtKB-EC"/>
</dbReference>
<evidence type="ECO:0000259" key="4">
    <source>
        <dbReference type="Pfam" id="PF00535"/>
    </source>
</evidence>
<comment type="similarity">
    <text evidence="1">Belongs to the glycosyltransferase 2 family.</text>
</comment>
<dbReference type="STRING" id="74969.FAD_0868"/>
<name>Q2PCE3_9ARCH</name>
<gene>
    <name evidence="6" type="primary">gly1</name>
    <name evidence="5" type="synonym">glyFa1</name>
    <name evidence="5" type="ORF">FAD_0868</name>
</gene>
<evidence type="ECO:0000256" key="3">
    <source>
        <dbReference type="ARBA" id="ARBA00022679"/>
    </source>
</evidence>
<protein>
    <submittedName>
        <fullName evidence="6">Alpha-D-glucoside glucohydrolase 1</fullName>
        <ecNumber evidence="6">3.2.1.20</ecNumber>
    </submittedName>
</protein>
<dbReference type="RefSeq" id="WP_081142093.1">
    <property type="nucleotide sequence ID" value="NZ_CP015363.1"/>
</dbReference>
<dbReference type="EMBL" id="CP015363">
    <property type="protein sequence ID" value="ARD84762.1"/>
    <property type="molecule type" value="Genomic_DNA"/>
</dbReference>
<dbReference type="GO" id="GO:0016020">
    <property type="term" value="C:membrane"/>
    <property type="evidence" value="ECO:0007669"/>
    <property type="project" value="GOC"/>
</dbReference>
<dbReference type="AlphaFoldDB" id="Q2PCE3"/>
<keyword evidence="6" id="KW-0326">Glycosidase</keyword>
<evidence type="ECO:0000313" key="7">
    <source>
        <dbReference type="Proteomes" id="UP000192050"/>
    </source>
</evidence>
<dbReference type="CAZy" id="GT2">
    <property type="family name" value="Glycosyltransferase Family 2"/>
</dbReference>
<reference evidence="5 7" key="2">
    <citation type="submission" date="2011-10" db="EMBL/GenBank/DDBJ databases">
        <title>Metabolic and evolutionary patterns in the extreme acidophile Ferroplasma acidiphilum.</title>
        <authorList>
            <person name="Golyshina O.V."/>
            <person name="Kozyavkin S.A."/>
            <person name="Tatusov R.L."/>
            <person name="Slesarev A.I."/>
            <person name="Golyshin P.N."/>
        </authorList>
    </citation>
    <scope>NUCLEOTIDE SEQUENCE [LARGE SCALE GENOMIC DNA]</scope>
    <source>
        <strain evidence="5">Berkeley</strain>
        <strain evidence="7">Y</strain>
    </source>
</reference>
<keyword evidence="7" id="KW-1185">Reference proteome</keyword>
<dbReference type="SUPFAM" id="SSF53448">
    <property type="entry name" value="Nucleotide-diphospho-sugar transferases"/>
    <property type="match status" value="1"/>
</dbReference>
<dbReference type="GO" id="GO:0035269">
    <property type="term" value="P:protein O-linked glycosylation via mannose"/>
    <property type="evidence" value="ECO:0007669"/>
    <property type="project" value="TreeGrafter"/>
</dbReference>
<dbReference type="PANTHER" id="PTHR43398">
    <property type="entry name" value="DOLICHOL-PHOSPHATE MANNOSYLTRANSFERASE SUBUNIT 1"/>
    <property type="match status" value="1"/>
</dbReference>
<reference evidence="6" key="1">
    <citation type="journal article" date="2006" name="Environ. Microbiol.">
        <title>The 'pH optimum anomaly' of intracellular enzymes of Ferroplasma acidiphilum.</title>
        <authorList>
            <person name="Golyshina O.V."/>
            <person name="Golyshin P.N."/>
            <person name="Timmis K.N."/>
            <person name="Ferrer M."/>
        </authorList>
    </citation>
    <scope>NUCLEOTIDE SEQUENCE</scope>
    <source>
        <strain evidence="6">Type strain: DSM 12658</strain>
    </source>
</reference>
<organism evidence="6">
    <name type="scientific">Ferroplasma acidiphilum</name>
    <dbReference type="NCBI Taxonomy" id="74969"/>
    <lineage>
        <taxon>Archaea</taxon>
        <taxon>Methanobacteriati</taxon>
        <taxon>Thermoplasmatota</taxon>
        <taxon>Thermoplasmata</taxon>
        <taxon>Thermoplasmatales</taxon>
        <taxon>Ferroplasmaceae</taxon>
        <taxon>Ferroplasma</taxon>
    </lineage>
</organism>
<dbReference type="BRENDA" id="3.2.1.20">
    <property type="organism ID" value="10776"/>
</dbReference>
<dbReference type="InterPro" id="IPR029044">
    <property type="entry name" value="Nucleotide-diphossugar_trans"/>
</dbReference>
<dbReference type="KEGG" id="fai:FAD_0868"/>
<evidence type="ECO:0000256" key="1">
    <source>
        <dbReference type="ARBA" id="ARBA00006739"/>
    </source>
</evidence>
<dbReference type="InterPro" id="IPR039528">
    <property type="entry name" value="DPM1-like"/>
</dbReference>
<evidence type="ECO:0000313" key="5">
    <source>
        <dbReference type="EMBL" id="ARD84762.1"/>
    </source>
</evidence>
<accession>Q2PCE3</accession>
<dbReference type="Proteomes" id="UP000192050">
    <property type="component" value="Chromosome"/>
</dbReference>
<dbReference type="EC" id="3.2.1.20" evidence="6"/>
<feature type="domain" description="Glycosyltransferase 2-like" evidence="4">
    <location>
        <begin position="9"/>
        <end position="172"/>
    </location>
</feature>
<dbReference type="GO" id="GO:0006488">
    <property type="term" value="P:dolichol-linked oligosaccharide biosynthetic process"/>
    <property type="evidence" value="ECO:0007669"/>
    <property type="project" value="TreeGrafter"/>
</dbReference>
<keyword evidence="2" id="KW-0328">Glycosyltransferase</keyword>
<dbReference type="Gene3D" id="3.90.550.10">
    <property type="entry name" value="Spore Coat Polysaccharide Biosynthesis Protein SpsA, Chain A"/>
    <property type="match status" value="1"/>
</dbReference>
<dbReference type="Pfam" id="PF00535">
    <property type="entry name" value="Glycos_transf_2"/>
    <property type="match status" value="1"/>
</dbReference>
<dbReference type="InterPro" id="IPR001173">
    <property type="entry name" value="Glyco_trans_2-like"/>
</dbReference>
<keyword evidence="3" id="KW-0808">Transferase</keyword>
<dbReference type="OrthoDB" id="11098at2157"/>
<sequence length="246" mass="28318">MEIQDIDLTIVLATLNEIDNLPRLCSDIDSILKNTKIKYQLLFVDDNSSDGTREFIIEYCNKNKLSKYIFNEYKKSTLIARYQGINNADGKYIILMDSDLQHPPKYLLNIYNSLLKHNDIVIASRYVKGGSTGNRKPIRGIISRGASLMAQLLLKSSRQIKDPISCYIGFRKGLKLDIDEGWRGYEIGIFLRASNNNVKVKEIPYRFAERENGKSKVTSSVKFLRVYIIELLLAKRVEIRNYKPIL</sequence>
<dbReference type="GO" id="GO:0004582">
    <property type="term" value="F:dolichyl-phosphate beta-D-mannosyltransferase activity"/>
    <property type="evidence" value="ECO:0007669"/>
    <property type="project" value="InterPro"/>
</dbReference>
<evidence type="ECO:0000256" key="2">
    <source>
        <dbReference type="ARBA" id="ARBA00022676"/>
    </source>
</evidence>
<evidence type="ECO:0000313" key="6">
    <source>
        <dbReference type="EMBL" id="CAH64535.1"/>
    </source>
</evidence>
<dbReference type="GO" id="GO:0006506">
    <property type="term" value="P:GPI anchor biosynthetic process"/>
    <property type="evidence" value="ECO:0007669"/>
    <property type="project" value="TreeGrafter"/>
</dbReference>
<proteinExistence type="inferred from homology"/>
<keyword evidence="6" id="KW-0378">Hydrolase</keyword>
<dbReference type="GeneID" id="31676371"/>
<dbReference type="EMBL" id="AJ850916">
    <property type="protein sequence ID" value="CAH64535.1"/>
    <property type="molecule type" value="Genomic_DNA"/>
</dbReference>